<comment type="similarity">
    <text evidence="1">Belongs to the pseudouridine synthase RsuA family.</text>
</comment>
<dbReference type="GO" id="GO:0003723">
    <property type="term" value="F:RNA binding"/>
    <property type="evidence" value="ECO:0007669"/>
    <property type="project" value="UniProtKB-KW"/>
</dbReference>
<feature type="compositionally biased region" description="Basic and acidic residues" evidence="4">
    <location>
        <begin position="258"/>
        <end position="267"/>
    </location>
</feature>
<dbReference type="InterPro" id="IPR020094">
    <property type="entry name" value="TruA/RsuA/RluB/E/F_N"/>
</dbReference>
<feature type="region of interest" description="Disordered" evidence="4">
    <location>
        <begin position="258"/>
        <end position="340"/>
    </location>
</feature>
<protein>
    <submittedName>
        <fullName evidence="6">Pseudouridine synthase</fullName>
    </submittedName>
</protein>
<dbReference type="FunFam" id="3.10.290.10:FF:000003">
    <property type="entry name" value="Pseudouridine synthase"/>
    <property type="match status" value="1"/>
</dbReference>
<dbReference type="InterPro" id="IPR050343">
    <property type="entry name" value="RsuA_PseudoU_synthase"/>
</dbReference>
<dbReference type="PROSITE" id="PS50889">
    <property type="entry name" value="S4"/>
    <property type="match status" value="1"/>
</dbReference>
<dbReference type="GO" id="GO:0120159">
    <property type="term" value="F:rRNA pseudouridine synthase activity"/>
    <property type="evidence" value="ECO:0007669"/>
    <property type="project" value="UniProtKB-ARBA"/>
</dbReference>
<evidence type="ECO:0000256" key="4">
    <source>
        <dbReference type="SAM" id="MobiDB-lite"/>
    </source>
</evidence>
<dbReference type="Gene3D" id="3.30.70.580">
    <property type="entry name" value="Pseudouridine synthase I, catalytic domain, N-terminal subdomain"/>
    <property type="match status" value="1"/>
</dbReference>
<dbReference type="SUPFAM" id="SSF55174">
    <property type="entry name" value="Alpha-L RNA-binding motif"/>
    <property type="match status" value="1"/>
</dbReference>
<dbReference type="Pfam" id="PF01479">
    <property type="entry name" value="S4"/>
    <property type="match status" value="1"/>
</dbReference>
<dbReference type="OrthoDB" id="1012272at2"/>
<reference evidence="6 7" key="2">
    <citation type="submission" date="2018-07" db="EMBL/GenBank/DDBJ databases">
        <title>Pontibacter sp. 2b14 genomic sequence and assembly.</title>
        <authorList>
            <person name="Du Z.-J."/>
        </authorList>
    </citation>
    <scope>NUCLEOTIDE SEQUENCE [LARGE SCALE GENOMIC DNA]</scope>
    <source>
        <strain evidence="6 7">2b14</strain>
    </source>
</reference>
<evidence type="ECO:0000313" key="7">
    <source>
        <dbReference type="Proteomes" id="UP000251692"/>
    </source>
</evidence>
<evidence type="ECO:0000256" key="1">
    <source>
        <dbReference type="ARBA" id="ARBA00008348"/>
    </source>
</evidence>
<evidence type="ECO:0000256" key="2">
    <source>
        <dbReference type="ARBA" id="ARBA00023235"/>
    </source>
</evidence>
<keyword evidence="7" id="KW-1185">Reference proteome</keyword>
<dbReference type="EMBL" id="QMDV01000002">
    <property type="protein sequence ID" value="RAU83043.1"/>
    <property type="molecule type" value="Genomic_DNA"/>
</dbReference>
<dbReference type="Gene3D" id="3.10.290.10">
    <property type="entry name" value="RNA-binding S4 domain"/>
    <property type="match status" value="1"/>
</dbReference>
<feature type="compositionally biased region" description="Basic and acidic residues" evidence="4">
    <location>
        <begin position="302"/>
        <end position="313"/>
    </location>
</feature>
<keyword evidence="2" id="KW-0413">Isomerase</keyword>
<reference evidence="6 7" key="1">
    <citation type="submission" date="2018-06" db="EMBL/GenBank/DDBJ databases">
        <authorList>
            <person name="Liu Z.-W."/>
        </authorList>
    </citation>
    <scope>NUCLEOTIDE SEQUENCE [LARGE SCALE GENOMIC DNA]</scope>
    <source>
        <strain evidence="6 7">2b14</strain>
    </source>
</reference>
<comment type="caution">
    <text evidence="6">The sequence shown here is derived from an EMBL/GenBank/DDBJ whole genome shotgun (WGS) entry which is preliminary data.</text>
</comment>
<gene>
    <name evidence="6" type="ORF">DP923_07365</name>
</gene>
<dbReference type="GO" id="GO:0000455">
    <property type="term" value="P:enzyme-directed rRNA pseudouridine synthesis"/>
    <property type="evidence" value="ECO:0007669"/>
    <property type="project" value="UniProtKB-ARBA"/>
</dbReference>
<sequence length="340" mass="38063">MEPKRLNKFISDTGFCSRREADRLIEEGRVTVNNKLPDAGTKVTPKDKVRIDDQMLRVREEVPVFLAFNKPAGISTKTDDSVKNNIIRALNYPASLQPIGQLDRDGEGLIFLSNDTELVRKLVRGDNRLQKEYILKVDKVITPEFLDKISYMGPPEPGEVQRKHTVTKEGPSKFRILLEPNADHHIKSLCETLGYKVVHLQRTRIQNISLAKLANGHWRTLSQPEIDVLIETVSGKSSRKQEANQDEFAEARRRELAARTKTFDKNRSAGKPATSKSKTERVNSKRAASASKSTPRNAAAKPESKRTFSKDAPKGAGRNTASKPATNRSASSKNTSRKPR</sequence>
<feature type="compositionally biased region" description="Polar residues" evidence="4">
    <location>
        <begin position="319"/>
        <end position="334"/>
    </location>
</feature>
<dbReference type="InterPro" id="IPR020103">
    <property type="entry name" value="PsdUridine_synth_cat_dom_sf"/>
</dbReference>
<accession>A0A364RFH9</accession>
<dbReference type="RefSeq" id="WP_112305193.1">
    <property type="nucleotide sequence ID" value="NZ_QMDV01000002.1"/>
</dbReference>
<dbReference type="InterPro" id="IPR006145">
    <property type="entry name" value="PsdUridine_synth_RsuA/RluA"/>
</dbReference>
<dbReference type="Proteomes" id="UP000251692">
    <property type="component" value="Unassembled WGS sequence"/>
</dbReference>
<dbReference type="CDD" id="cd00165">
    <property type="entry name" value="S4"/>
    <property type="match status" value="1"/>
</dbReference>
<name>A0A364RFH9_9BACT</name>
<keyword evidence="3" id="KW-0694">RNA-binding</keyword>
<dbReference type="Pfam" id="PF00849">
    <property type="entry name" value="PseudoU_synth_2"/>
    <property type="match status" value="1"/>
</dbReference>
<dbReference type="PANTHER" id="PTHR47683:SF2">
    <property type="entry name" value="RNA-BINDING S4 DOMAIN-CONTAINING PROTEIN"/>
    <property type="match status" value="1"/>
</dbReference>
<evidence type="ECO:0000256" key="3">
    <source>
        <dbReference type="PROSITE-ProRule" id="PRU00182"/>
    </source>
</evidence>
<dbReference type="AlphaFoldDB" id="A0A364RFH9"/>
<dbReference type="PANTHER" id="PTHR47683">
    <property type="entry name" value="PSEUDOURIDINE SYNTHASE FAMILY PROTEIN-RELATED"/>
    <property type="match status" value="1"/>
</dbReference>
<feature type="domain" description="RNA-binding S4" evidence="5">
    <location>
        <begin position="4"/>
        <end position="63"/>
    </location>
</feature>
<dbReference type="InterPro" id="IPR002942">
    <property type="entry name" value="S4_RNA-bd"/>
</dbReference>
<evidence type="ECO:0000313" key="6">
    <source>
        <dbReference type="EMBL" id="RAU83043.1"/>
    </source>
</evidence>
<organism evidence="6 7">
    <name type="scientific">Pontibacter arcticus</name>
    <dbReference type="NCBI Taxonomy" id="2080288"/>
    <lineage>
        <taxon>Bacteria</taxon>
        <taxon>Pseudomonadati</taxon>
        <taxon>Bacteroidota</taxon>
        <taxon>Cytophagia</taxon>
        <taxon>Cytophagales</taxon>
        <taxon>Hymenobacteraceae</taxon>
        <taxon>Pontibacter</taxon>
    </lineage>
</organism>
<proteinExistence type="inferred from homology"/>
<dbReference type="SUPFAM" id="SSF55120">
    <property type="entry name" value="Pseudouridine synthase"/>
    <property type="match status" value="1"/>
</dbReference>
<dbReference type="InterPro" id="IPR036986">
    <property type="entry name" value="S4_RNA-bd_sf"/>
</dbReference>
<dbReference type="SMART" id="SM00363">
    <property type="entry name" value="S4"/>
    <property type="match status" value="1"/>
</dbReference>
<dbReference type="Gene3D" id="3.30.70.1560">
    <property type="entry name" value="Alpha-L RNA-binding motif"/>
    <property type="match status" value="1"/>
</dbReference>
<dbReference type="InterPro" id="IPR042092">
    <property type="entry name" value="PsdUridine_s_RsuA/RluB/E/F_cat"/>
</dbReference>
<evidence type="ECO:0000259" key="5">
    <source>
        <dbReference type="SMART" id="SM00363"/>
    </source>
</evidence>